<dbReference type="RefSeq" id="WP_240145497.1">
    <property type="nucleotide sequence ID" value="NZ_AP019695.1"/>
</dbReference>
<protein>
    <submittedName>
        <fullName evidence="3">Endonuclease</fullName>
    </submittedName>
</protein>
<feature type="coiled-coil region" evidence="1">
    <location>
        <begin position="410"/>
        <end position="437"/>
    </location>
</feature>
<gene>
    <name evidence="3" type="ORF">Aargi30884_17150</name>
</gene>
<dbReference type="AlphaFoldDB" id="A0A6N4TL54"/>
<dbReference type="EMBL" id="AP019695">
    <property type="protein sequence ID" value="BBK22812.1"/>
    <property type="molecule type" value="Genomic_DNA"/>
</dbReference>
<keyword evidence="4" id="KW-1185">Reference proteome</keyword>
<keyword evidence="3" id="KW-0378">Hydrolase</keyword>
<dbReference type="Pfam" id="PF03432">
    <property type="entry name" value="Relaxase"/>
    <property type="match status" value="1"/>
</dbReference>
<evidence type="ECO:0000313" key="4">
    <source>
        <dbReference type="Proteomes" id="UP000464754"/>
    </source>
</evidence>
<keyword evidence="3" id="KW-0255">Endonuclease</keyword>
<feature type="domain" description="MobA/VirD2-like nuclease" evidence="2">
    <location>
        <begin position="61"/>
        <end position="194"/>
    </location>
</feature>
<evidence type="ECO:0000259" key="2">
    <source>
        <dbReference type="Pfam" id="PF03432"/>
    </source>
</evidence>
<sequence length="479" mass="55998">MLLSHLKNIDMATTAIWKVKGWLGKVLIYAENPEKTDNPAFYQNDNVSQEEKQGLHDVIHYAMREEATTSTTLQERFVSGVNCSPNTAREEMLAVKKRYGKNEGIVAFHGYQSFAENEITPETAHEIGVKLANELWGDRFQVIVATHLDKEKHLHNHFVLNSVSFIDGYRYNDCKATYQKMRDTSDRLCKEYNLSVIEDPKRNQSKHYAEWKAENAGVLTVRGMIKNDIDEAISTSISDKQFFHKLREKGYYIKQGKDITVRPIGKERGIKIARHFGEAYTYQAICKRILANPLPTQRKTPDRKKSVYVLRLHGNLSKQRKIKGLRGRYLYYCFKLGILPKNNAISPARMHLLLKEDIRKMENISQETKLLCVNKIDTSEQLFSYQSQKKKEMQNLMTTRKHPRYRLRRKTLTKEQKQELKHEIADLSKQIEVLRKEVMLCDDIADRSQVIKEKTEIIQQHEKVTRKEEKANEHRRRSS</sequence>
<dbReference type="Proteomes" id="UP000464754">
    <property type="component" value="Chromosome"/>
</dbReference>
<evidence type="ECO:0000256" key="1">
    <source>
        <dbReference type="SAM" id="Coils"/>
    </source>
</evidence>
<evidence type="ECO:0000313" key="3">
    <source>
        <dbReference type="EMBL" id="BBK22812.1"/>
    </source>
</evidence>
<dbReference type="InterPro" id="IPR005094">
    <property type="entry name" value="Endonuclease_MobA/VirD2"/>
</dbReference>
<reference evidence="4" key="1">
    <citation type="submission" date="2019-05" db="EMBL/GenBank/DDBJ databases">
        <title>Complete genome sequencing of Absiella argi strain JCM 30884.</title>
        <authorList>
            <person name="Sakamoto M."/>
            <person name="Murakami T."/>
            <person name="Mori H."/>
        </authorList>
    </citation>
    <scope>NUCLEOTIDE SEQUENCE [LARGE SCALE GENOMIC DNA]</scope>
    <source>
        <strain evidence="4">JCM 30884</strain>
    </source>
</reference>
<name>A0A6N4TL54_9FIRM</name>
<dbReference type="GO" id="GO:0004519">
    <property type="term" value="F:endonuclease activity"/>
    <property type="evidence" value="ECO:0007669"/>
    <property type="project" value="UniProtKB-KW"/>
</dbReference>
<accession>A0A6N4TL54</accession>
<keyword evidence="3" id="KW-0540">Nuclease</keyword>
<keyword evidence="1" id="KW-0175">Coiled coil</keyword>
<dbReference type="KEGG" id="aarg:Aargi30884_17150"/>
<proteinExistence type="predicted"/>
<organism evidence="3 4">
    <name type="scientific">Amedibacterium intestinale</name>
    <dbReference type="NCBI Taxonomy" id="2583452"/>
    <lineage>
        <taxon>Bacteria</taxon>
        <taxon>Bacillati</taxon>
        <taxon>Bacillota</taxon>
        <taxon>Erysipelotrichia</taxon>
        <taxon>Erysipelotrichales</taxon>
        <taxon>Erysipelotrichaceae</taxon>
        <taxon>Amedibacterium</taxon>
    </lineage>
</organism>